<name>A0AAV7P5J1_PLEWA</name>
<feature type="compositionally biased region" description="Low complexity" evidence="1">
    <location>
        <begin position="53"/>
        <end position="63"/>
    </location>
</feature>
<dbReference type="Proteomes" id="UP001066276">
    <property type="component" value="Chromosome 7"/>
</dbReference>
<comment type="caution">
    <text evidence="2">The sequence shown here is derived from an EMBL/GenBank/DDBJ whole genome shotgun (WGS) entry which is preliminary data.</text>
</comment>
<feature type="compositionally biased region" description="Basic and acidic residues" evidence="1">
    <location>
        <begin position="70"/>
        <end position="102"/>
    </location>
</feature>
<reference evidence="2" key="1">
    <citation type="journal article" date="2022" name="bioRxiv">
        <title>Sequencing and chromosome-scale assembly of the giantPleurodeles waltlgenome.</title>
        <authorList>
            <person name="Brown T."/>
            <person name="Elewa A."/>
            <person name="Iarovenko S."/>
            <person name="Subramanian E."/>
            <person name="Araus A.J."/>
            <person name="Petzold A."/>
            <person name="Susuki M."/>
            <person name="Suzuki K.-i.T."/>
            <person name="Hayashi T."/>
            <person name="Toyoda A."/>
            <person name="Oliveira C."/>
            <person name="Osipova E."/>
            <person name="Leigh N.D."/>
            <person name="Simon A."/>
            <person name="Yun M.H."/>
        </authorList>
    </citation>
    <scope>NUCLEOTIDE SEQUENCE</scope>
    <source>
        <strain evidence="2">20211129_DDA</strain>
        <tissue evidence="2">Liver</tissue>
    </source>
</reference>
<feature type="region of interest" description="Disordered" evidence="1">
    <location>
        <begin position="50"/>
        <end position="138"/>
    </location>
</feature>
<accession>A0AAV7P5J1</accession>
<evidence type="ECO:0000313" key="2">
    <source>
        <dbReference type="EMBL" id="KAJ1122134.1"/>
    </source>
</evidence>
<proteinExistence type="predicted"/>
<sequence length="138" mass="15501">MALMEESPEIGMAWAAVGLAVSSPRQHWFDAGNDNGLIIKRRHWQVLDGMELGSASSGNASGSRKNTGKKTGEIPHDIETREKGDRKQELEREAGNGWERRSGARVWLGGRQTPREANHANETTTRKMTQWIEERHKV</sequence>
<protein>
    <submittedName>
        <fullName evidence="2">Uncharacterized protein</fullName>
    </submittedName>
</protein>
<dbReference type="EMBL" id="JANPWB010000011">
    <property type="protein sequence ID" value="KAJ1122134.1"/>
    <property type="molecule type" value="Genomic_DNA"/>
</dbReference>
<evidence type="ECO:0000313" key="3">
    <source>
        <dbReference type="Proteomes" id="UP001066276"/>
    </source>
</evidence>
<evidence type="ECO:0000256" key="1">
    <source>
        <dbReference type="SAM" id="MobiDB-lite"/>
    </source>
</evidence>
<keyword evidence="3" id="KW-1185">Reference proteome</keyword>
<dbReference type="AlphaFoldDB" id="A0AAV7P5J1"/>
<organism evidence="2 3">
    <name type="scientific">Pleurodeles waltl</name>
    <name type="common">Iberian ribbed newt</name>
    <dbReference type="NCBI Taxonomy" id="8319"/>
    <lineage>
        <taxon>Eukaryota</taxon>
        <taxon>Metazoa</taxon>
        <taxon>Chordata</taxon>
        <taxon>Craniata</taxon>
        <taxon>Vertebrata</taxon>
        <taxon>Euteleostomi</taxon>
        <taxon>Amphibia</taxon>
        <taxon>Batrachia</taxon>
        <taxon>Caudata</taxon>
        <taxon>Salamandroidea</taxon>
        <taxon>Salamandridae</taxon>
        <taxon>Pleurodelinae</taxon>
        <taxon>Pleurodeles</taxon>
    </lineage>
</organism>
<gene>
    <name evidence="2" type="ORF">NDU88_000638</name>
</gene>